<feature type="region of interest" description="Disordered" evidence="1">
    <location>
        <begin position="88"/>
        <end position="168"/>
    </location>
</feature>
<dbReference type="RefSeq" id="WP_139632529.1">
    <property type="nucleotide sequence ID" value="NZ_CP045572.1"/>
</dbReference>
<dbReference type="AlphaFoldDB" id="A0A5C4WCL6"/>
<dbReference type="EMBL" id="VDLX02000008">
    <property type="protein sequence ID" value="KAB8193073.1"/>
    <property type="molecule type" value="Genomic_DNA"/>
</dbReference>
<evidence type="ECO:0000313" key="3">
    <source>
        <dbReference type="Proteomes" id="UP000312512"/>
    </source>
</evidence>
<protein>
    <submittedName>
        <fullName evidence="2">Uncharacterized protein</fullName>
    </submittedName>
</protein>
<gene>
    <name evidence="2" type="ORF">FH608_022350</name>
</gene>
<sequence>MSNTSRIALAVLAGYYLGRRRKLLTAAALVLAGLVGRARMGGQGGLLAQGLKALSSNAEVGQIADRLRGDLMEVGKAAAVAAAGRQIDSLSDKLHERAESLRTRGTEKEPRRAAKAADEEDYEEPRDYEDEDYEEPRDYEEYEDEQELPPEGMRRGARPTRRAGQSRR</sequence>
<dbReference type="Proteomes" id="UP000312512">
    <property type="component" value="Unassembled WGS sequence"/>
</dbReference>
<reference evidence="2 3" key="1">
    <citation type="submission" date="2019-10" db="EMBL/GenBank/DDBJ databases">
        <title>Nonomuraea sp. nov., isolated from Phyllanthus amarus.</title>
        <authorList>
            <person name="Klykleung N."/>
            <person name="Tanasupawat S."/>
        </authorList>
    </citation>
    <scope>NUCLEOTIDE SEQUENCE [LARGE SCALE GENOMIC DNA]</scope>
    <source>
        <strain evidence="2 3">PA1-10</strain>
    </source>
</reference>
<comment type="caution">
    <text evidence="2">The sequence shown here is derived from an EMBL/GenBank/DDBJ whole genome shotgun (WGS) entry which is preliminary data.</text>
</comment>
<feature type="compositionally biased region" description="Basic and acidic residues" evidence="1">
    <location>
        <begin position="90"/>
        <end position="117"/>
    </location>
</feature>
<proteinExistence type="predicted"/>
<organism evidence="2 3">
    <name type="scientific">Nonomuraea phyllanthi</name>
    <dbReference type="NCBI Taxonomy" id="2219224"/>
    <lineage>
        <taxon>Bacteria</taxon>
        <taxon>Bacillati</taxon>
        <taxon>Actinomycetota</taxon>
        <taxon>Actinomycetes</taxon>
        <taxon>Streptosporangiales</taxon>
        <taxon>Streptosporangiaceae</taxon>
        <taxon>Nonomuraea</taxon>
    </lineage>
</organism>
<accession>A0A5C4WCL6</accession>
<feature type="compositionally biased region" description="Basic residues" evidence="1">
    <location>
        <begin position="155"/>
        <end position="168"/>
    </location>
</feature>
<evidence type="ECO:0000313" key="2">
    <source>
        <dbReference type="EMBL" id="KAB8193073.1"/>
    </source>
</evidence>
<accession>A0A5P9YZU2</accession>
<name>A0A5C4WCL6_9ACTN</name>
<evidence type="ECO:0000256" key="1">
    <source>
        <dbReference type="SAM" id="MobiDB-lite"/>
    </source>
</evidence>
<feature type="compositionally biased region" description="Acidic residues" evidence="1">
    <location>
        <begin position="118"/>
        <end position="148"/>
    </location>
</feature>
<keyword evidence="3" id="KW-1185">Reference proteome</keyword>